<dbReference type="Proteomes" id="UP000298484">
    <property type="component" value="Unassembled WGS sequence"/>
</dbReference>
<organism evidence="3 4">
    <name type="scientific">Lentibacillus salicampi</name>
    <dbReference type="NCBI Taxonomy" id="175306"/>
    <lineage>
        <taxon>Bacteria</taxon>
        <taxon>Bacillati</taxon>
        <taxon>Bacillota</taxon>
        <taxon>Bacilli</taxon>
        <taxon>Bacillales</taxon>
        <taxon>Bacillaceae</taxon>
        <taxon>Lentibacillus</taxon>
    </lineage>
</organism>
<dbReference type="EMBL" id="SRHY01000001">
    <property type="protein sequence ID" value="TFJ94775.1"/>
    <property type="molecule type" value="Genomic_DNA"/>
</dbReference>
<reference evidence="3 4" key="1">
    <citation type="submission" date="2019-03" db="EMBL/GenBank/DDBJ databases">
        <title>Genome sequence of Lentibacillus salicampi ATCC BAA-719.</title>
        <authorList>
            <person name="Maclea K.S."/>
            <person name="Simoes Junior M."/>
        </authorList>
    </citation>
    <scope>NUCLEOTIDE SEQUENCE [LARGE SCALE GENOMIC DNA]</scope>
    <source>
        <strain evidence="3 4">ATCC BAA-719</strain>
    </source>
</reference>
<keyword evidence="1" id="KW-0812">Transmembrane</keyword>
<dbReference type="AlphaFoldDB" id="A0A4Y9AH88"/>
<dbReference type="InterPro" id="IPR012938">
    <property type="entry name" value="Glc/Sorbosone_DH"/>
</dbReference>
<name>A0A4Y9AH88_9BACI</name>
<proteinExistence type="predicted"/>
<comment type="caution">
    <text evidence="3">The sequence shown here is derived from an EMBL/GenBank/DDBJ whole genome shotgun (WGS) entry which is preliminary data.</text>
</comment>
<gene>
    <name evidence="3" type="ORF">E4U82_00275</name>
</gene>
<evidence type="ECO:0000313" key="4">
    <source>
        <dbReference type="Proteomes" id="UP000298484"/>
    </source>
</evidence>
<dbReference type="Gene3D" id="2.120.10.30">
    <property type="entry name" value="TolB, C-terminal domain"/>
    <property type="match status" value="1"/>
</dbReference>
<evidence type="ECO:0000313" key="3">
    <source>
        <dbReference type="EMBL" id="TFJ94775.1"/>
    </source>
</evidence>
<feature type="domain" description="Glucose/Sorbosone dehydrogenase" evidence="2">
    <location>
        <begin position="70"/>
        <end position="360"/>
    </location>
</feature>
<protein>
    <submittedName>
        <fullName evidence="3">Quinoprotein glucose dehydrogenase</fullName>
    </submittedName>
</protein>
<sequence length="384" mass="42483">MYISLFGTIFAAGIIIGLVLFINTDDNKKAEENHAAQNQELYQKESVQVLEDTVKVVSTDDGEINANNLRIPWTVNKSENTFFLSQRDGNIVEIDGDFGLVEVQTVDVSETIYHEGQAGFLGFELAPDFEDSNQAFAYHTYEKDGEILNRIVSLTLEDNTWKEENVLLDGIPGGDMNTGGRIAIGPDNMLYATTGDTGQPDTAQDLDNLAGKILRMELDGAIPEDNPFESSYVYTYGHRNSQGLAWDEQGKMYSSEHGEDGHDEINLIEAGNNYGWPVIQGDEEAEDMVAPIHHSGEETWAPSGMAYNDGELFVASLAGSQIFTYNIADQEVNEFFDDAGRLRDVMIDENALFTITNNHDDRGNPSQEDDRLIHISLTGEVSGD</sequence>
<dbReference type="Pfam" id="PF07995">
    <property type="entry name" value="GSDH"/>
    <property type="match status" value="1"/>
</dbReference>
<accession>A0A4Y9AH88</accession>
<dbReference type="PANTHER" id="PTHR19328">
    <property type="entry name" value="HEDGEHOG-INTERACTING PROTEIN"/>
    <property type="match status" value="1"/>
</dbReference>
<dbReference type="OrthoDB" id="9770043at2"/>
<keyword evidence="4" id="KW-1185">Reference proteome</keyword>
<dbReference type="PANTHER" id="PTHR19328:SF13">
    <property type="entry name" value="HIPL1 PROTEIN"/>
    <property type="match status" value="1"/>
</dbReference>
<dbReference type="SUPFAM" id="SSF50952">
    <property type="entry name" value="Soluble quinoprotein glucose dehydrogenase"/>
    <property type="match status" value="1"/>
</dbReference>
<dbReference type="InterPro" id="IPR011041">
    <property type="entry name" value="Quinoprot_gluc/sorb_DH_b-prop"/>
</dbReference>
<feature type="transmembrane region" description="Helical" evidence="1">
    <location>
        <begin position="6"/>
        <end position="24"/>
    </location>
</feature>
<keyword evidence="1" id="KW-1133">Transmembrane helix</keyword>
<evidence type="ECO:0000256" key="1">
    <source>
        <dbReference type="SAM" id="Phobius"/>
    </source>
</evidence>
<dbReference type="InterPro" id="IPR011042">
    <property type="entry name" value="6-blade_b-propeller_TolB-like"/>
</dbReference>
<keyword evidence="1" id="KW-0472">Membrane</keyword>
<evidence type="ECO:0000259" key="2">
    <source>
        <dbReference type="Pfam" id="PF07995"/>
    </source>
</evidence>